<comment type="caution">
    <text evidence="2">The sequence shown here is derived from an EMBL/GenBank/DDBJ whole genome shotgun (WGS) entry which is preliminary data.</text>
</comment>
<accession>A0A401H223</accession>
<sequence>MGRTNVKKPFPSRQNPVASIKPSCYPPASSHSSQKTPASLRASRPALTGTRGSENGNEGAVPLKKKRTKADLDRQPVYHHKKRANIVNETSDEDENSDTDKDEDGYNSDHDMHKDNDDNEVGLENEDEDGEEEQDMDEEQEQDKDKEEDEEEDHSRGRKHGFLRSTISPTQCHRNAAAPRS</sequence>
<gene>
    <name evidence="2" type="ORF">SCP_1302790</name>
</gene>
<dbReference type="Proteomes" id="UP000287166">
    <property type="component" value="Unassembled WGS sequence"/>
</dbReference>
<dbReference type="GeneID" id="38785381"/>
<feature type="region of interest" description="Disordered" evidence="1">
    <location>
        <begin position="1"/>
        <end position="181"/>
    </location>
</feature>
<organism evidence="2 3">
    <name type="scientific">Sparassis crispa</name>
    <dbReference type="NCBI Taxonomy" id="139825"/>
    <lineage>
        <taxon>Eukaryota</taxon>
        <taxon>Fungi</taxon>
        <taxon>Dikarya</taxon>
        <taxon>Basidiomycota</taxon>
        <taxon>Agaricomycotina</taxon>
        <taxon>Agaricomycetes</taxon>
        <taxon>Polyporales</taxon>
        <taxon>Sparassidaceae</taxon>
        <taxon>Sparassis</taxon>
    </lineage>
</organism>
<evidence type="ECO:0000256" key="1">
    <source>
        <dbReference type="SAM" id="MobiDB-lite"/>
    </source>
</evidence>
<dbReference type="EMBL" id="BFAD01000013">
    <property type="protein sequence ID" value="GBE88464.1"/>
    <property type="molecule type" value="Genomic_DNA"/>
</dbReference>
<dbReference type="AlphaFoldDB" id="A0A401H223"/>
<feature type="compositionally biased region" description="Acidic residues" evidence="1">
    <location>
        <begin position="90"/>
        <end position="106"/>
    </location>
</feature>
<evidence type="ECO:0000313" key="3">
    <source>
        <dbReference type="Proteomes" id="UP000287166"/>
    </source>
</evidence>
<feature type="compositionally biased region" description="Acidic residues" evidence="1">
    <location>
        <begin position="117"/>
        <end position="152"/>
    </location>
</feature>
<dbReference type="InParanoid" id="A0A401H223"/>
<feature type="compositionally biased region" description="Basic and acidic residues" evidence="1">
    <location>
        <begin position="107"/>
        <end position="116"/>
    </location>
</feature>
<keyword evidence="3" id="KW-1185">Reference proteome</keyword>
<dbReference type="RefSeq" id="XP_027619377.1">
    <property type="nucleotide sequence ID" value="XM_027763576.1"/>
</dbReference>
<name>A0A401H223_9APHY</name>
<reference evidence="2 3" key="1">
    <citation type="journal article" date="2018" name="Sci. Rep.">
        <title>Genome sequence of the cauliflower mushroom Sparassis crispa (Hanabiratake) and its association with beneficial usage.</title>
        <authorList>
            <person name="Kiyama R."/>
            <person name="Furutani Y."/>
            <person name="Kawaguchi K."/>
            <person name="Nakanishi T."/>
        </authorList>
    </citation>
    <scope>NUCLEOTIDE SEQUENCE [LARGE SCALE GENOMIC DNA]</scope>
</reference>
<proteinExistence type="predicted"/>
<evidence type="ECO:0000313" key="2">
    <source>
        <dbReference type="EMBL" id="GBE88464.1"/>
    </source>
</evidence>
<protein>
    <submittedName>
        <fullName evidence="2">Uncharacterized protein</fullName>
    </submittedName>
</protein>